<feature type="domain" description="Putative DNA-binding" evidence="1">
    <location>
        <begin position="9"/>
        <end position="97"/>
    </location>
</feature>
<evidence type="ECO:0000259" key="1">
    <source>
        <dbReference type="Pfam" id="PF09836"/>
    </source>
</evidence>
<keyword evidence="2" id="KW-0238">DNA-binding</keyword>
<name>A0A285TY43_9PROT</name>
<evidence type="ECO:0000313" key="3">
    <source>
        <dbReference type="Proteomes" id="UP000219068"/>
    </source>
</evidence>
<dbReference type="RefSeq" id="WP_097053771.1">
    <property type="nucleotide sequence ID" value="NZ_OBMM01000012.1"/>
</dbReference>
<dbReference type="Gene3D" id="1.10.150.690">
    <property type="entry name" value="DUF2063"/>
    <property type="match status" value="1"/>
</dbReference>
<organism evidence="2 3">
    <name type="scientific">Thalassospira xiamenensis</name>
    <dbReference type="NCBI Taxonomy" id="220697"/>
    <lineage>
        <taxon>Bacteria</taxon>
        <taxon>Pseudomonadati</taxon>
        <taxon>Pseudomonadota</taxon>
        <taxon>Alphaproteobacteria</taxon>
        <taxon>Rhodospirillales</taxon>
        <taxon>Thalassospiraceae</taxon>
        <taxon>Thalassospira</taxon>
    </lineage>
</organism>
<evidence type="ECO:0000313" key="2">
    <source>
        <dbReference type="EMBL" id="SOC31034.1"/>
    </source>
</evidence>
<dbReference type="Proteomes" id="UP000219068">
    <property type="component" value="Unassembled WGS sequence"/>
</dbReference>
<proteinExistence type="predicted"/>
<dbReference type="GO" id="GO:0003677">
    <property type="term" value="F:DNA binding"/>
    <property type="evidence" value="ECO:0007669"/>
    <property type="project" value="UniProtKB-KW"/>
</dbReference>
<dbReference type="InterPro" id="IPR018640">
    <property type="entry name" value="DUF2063"/>
</dbReference>
<accession>A0A285TY43</accession>
<dbReference type="InterPro" id="IPR044922">
    <property type="entry name" value="DUF2063_N_sf"/>
</dbReference>
<sequence length="248" mass="28327">MADNELLIFQRDFIKAILDERSEEIFSFIREQDRERFNIYRNNVYYALGSSLASSYPITRRIVGAEFFLYLTSAYIRNNIPTSPSLISYGKSFPRFIETFEACASIPYLADFCRLERAWLEALSARDAPSLSVKDFAGILSFDLHPATRLVMSDYPIFSIWQHQQAESPSTEAPPIDLVPECVLITRKSEVVKVSNINADQANIVKLFFVNKGNIGSINWRKNLQSQDNFLRLLDVGTFENVDKGKPS</sequence>
<protein>
    <submittedName>
        <fullName evidence="2">DNA-binding domain-containing protein</fullName>
    </submittedName>
</protein>
<dbReference type="Pfam" id="PF09836">
    <property type="entry name" value="DUF2063"/>
    <property type="match status" value="1"/>
</dbReference>
<gene>
    <name evidence="2" type="ORF">SAMN05428964_11212</name>
</gene>
<dbReference type="AlphaFoldDB" id="A0A285TY43"/>
<reference evidence="2 3" key="1">
    <citation type="submission" date="2017-08" db="EMBL/GenBank/DDBJ databases">
        <authorList>
            <person name="de Groot N.N."/>
        </authorList>
    </citation>
    <scope>NUCLEOTIDE SEQUENCE [LARGE SCALE GENOMIC DNA]</scope>
    <source>
        <strain evidence="2 3">USBA 78</strain>
    </source>
</reference>
<dbReference type="EMBL" id="OBMM01000012">
    <property type="protein sequence ID" value="SOC31034.1"/>
    <property type="molecule type" value="Genomic_DNA"/>
</dbReference>